<organism evidence="3 4">
    <name type="scientific">Corallococcus coralloides</name>
    <name type="common">Myxococcus coralloides</name>
    <dbReference type="NCBI Taxonomy" id="184914"/>
    <lineage>
        <taxon>Bacteria</taxon>
        <taxon>Pseudomonadati</taxon>
        <taxon>Myxococcota</taxon>
        <taxon>Myxococcia</taxon>
        <taxon>Myxococcales</taxon>
        <taxon>Cystobacterineae</taxon>
        <taxon>Myxococcaceae</taxon>
        <taxon>Corallococcus</taxon>
    </lineage>
</organism>
<dbReference type="SUPFAM" id="SSF88723">
    <property type="entry name" value="PIN domain-like"/>
    <property type="match status" value="1"/>
</dbReference>
<reference evidence="3 4" key="1">
    <citation type="submission" date="2018-12" db="EMBL/GenBank/DDBJ databases">
        <title>Complete Genome Sequence of the Corallopyronin A producing Myxobacterium Corallococcus coralloides B035.</title>
        <authorList>
            <person name="Bouhired S.M."/>
            <person name="Rupp O."/>
            <person name="Blom J."/>
            <person name="Schaeberle T.F."/>
            <person name="Kehraus S."/>
            <person name="Schiefer A."/>
            <person name="Pfarr K."/>
            <person name="Goesmann A."/>
            <person name="Hoerauf A."/>
            <person name="Koenig G.M."/>
        </authorList>
    </citation>
    <scope>NUCLEOTIDE SEQUENCE [LARGE SCALE GENOMIC DNA]</scope>
    <source>
        <strain evidence="3 4">B035</strain>
    </source>
</reference>
<evidence type="ECO:0000259" key="2">
    <source>
        <dbReference type="Pfam" id="PF16289"/>
    </source>
</evidence>
<feature type="coiled-coil region" evidence="1">
    <location>
        <begin position="48"/>
        <end position="110"/>
    </location>
</feature>
<feature type="domain" description="DUF4935" evidence="2">
    <location>
        <begin position="3"/>
        <end position="170"/>
    </location>
</feature>
<gene>
    <name evidence="3" type="ORF">EJ065_6110</name>
</gene>
<dbReference type="AlphaFoldDB" id="A0A410S0A4"/>
<evidence type="ECO:0000313" key="4">
    <source>
        <dbReference type="Proteomes" id="UP000288758"/>
    </source>
</evidence>
<sequence>MRVFVETNFILELAFRQEQSLACEQLLQLAESKALQLCIPAFCFIEPAEKLRREIPDAEALQSRLAKELEKRKRSEGFSEPQQHAWNEVIASLVKDTSDAEQRLESIRARVLQCADVFPVDADVIARAASLEAEDIRLQFPDAVVLASVMARLEEDAGPSLFLNRNSNDFDVSSVKLALRQLHCKLITRFDDGLGAVQAGLRARS</sequence>
<dbReference type="Pfam" id="PF16289">
    <property type="entry name" value="PIN_12"/>
    <property type="match status" value="1"/>
</dbReference>
<name>A0A410S0A4_CORCK</name>
<dbReference type="InterPro" id="IPR029060">
    <property type="entry name" value="PIN-like_dom_sf"/>
</dbReference>
<keyword evidence="1" id="KW-0175">Coiled coil</keyword>
<dbReference type="RefSeq" id="WP_128798953.1">
    <property type="nucleotide sequence ID" value="NZ_CP034669.1"/>
</dbReference>
<accession>A0A410S0A4</accession>
<protein>
    <recommendedName>
        <fullName evidence="2">DUF4935 domain-containing protein</fullName>
    </recommendedName>
</protein>
<evidence type="ECO:0000256" key="1">
    <source>
        <dbReference type="SAM" id="Coils"/>
    </source>
</evidence>
<proteinExistence type="predicted"/>
<dbReference type="InterPro" id="IPR032557">
    <property type="entry name" value="DUF4935"/>
</dbReference>
<dbReference type="Proteomes" id="UP000288758">
    <property type="component" value="Chromosome"/>
</dbReference>
<evidence type="ECO:0000313" key="3">
    <source>
        <dbReference type="EMBL" id="QAT87639.1"/>
    </source>
</evidence>
<dbReference type="EMBL" id="CP034669">
    <property type="protein sequence ID" value="QAT87639.1"/>
    <property type="molecule type" value="Genomic_DNA"/>
</dbReference>